<name>A0A4Y7JQ34_PAPSO</name>
<sequence length="104" mass="12007">MKKPNKLTRSVRRKSYSLKSSDNCSSREFVIVTGAENRAKKTMGIRFGSESTQVKNKTLKKESESHGAKRSMLEYMHLKHLFPKSINFRIYAHMVLAIETKTEL</sequence>
<accession>A0A4Y7JQ34</accession>
<feature type="region of interest" description="Disordered" evidence="1">
    <location>
        <begin position="1"/>
        <end position="21"/>
    </location>
</feature>
<reference evidence="2 3" key="1">
    <citation type="journal article" date="2018" name="Science">
        <title>The opium poppy genome and morphinan production.</title>
        <authorList>
            <person name="Guo L."/>
            <person name="Winzer T."/>
            <person name="Yang X."/>
            <person name="Li Y."/>
            <person name="Ning Z."/>
            <person name="He Z."/>
            <person name="Teodor R."/>
            <person name="Lu Y."/>
            <person name="Bowser T.A."/>
            <person name="Graham I.A."/>
            <person name="Ye K."/>
        </authorList>
    </citation>
    <scope>NUCLEOTIDE SEQUENCE [LARGE SCALE GENOMIC DNA]</scope>
    <source>
        <strain evidence="3">cv. HN1</strain>
        <tissue evidence="2">Leaves</tissue>
    </source>
</reference>
<evidence type="ECO:0000256" key="1">
    <source>
        <dbReference type="SAM" id="MobiDB-lite"/>
    </source>
</evidence>
<proteinExistence type="predicted"/>
<evidence type="ECO:0000313" key="2">
    <source>
        <dbReference type="EMBL" id="RZC62666.1"/>
    </source>
</evidence>
<dbReference type="AlphaFoldDB" id="A0A4Y7JQ34"/>
<dbReference type="Proteomes" id="UP000316621">
    <property type="component" value="Chromosome 5"/>
</dbReference>
<keyword evidence="3" id="KW-1185">Reference proteome</keyword>
<evidence type="ECO:0000313" key="3">
    <source>
        <dbReference type="Proteomes" id="UP000316621"/>
    </source>
</evidence>
<protein>
    <submittedName>
        <fullName evidence="2">Uncharacterized protein</fullName>
    </submittedName>
</protein>
<organism evidence="2 3">
    <name type="scientific">Papaver somniferum</name>
    <name type="common">Opium poppy</name>
    <dbReference type="NCBI Taxonomy" id="3469"/>
    <lineage>
        <taxon>Eukaryota</taxon>
        <taxon>Viridiplantae</taxon>
        <taxon>Streptophyta</taxon>
        <taxon>Embryophyta</taxon>
        <taxon>Tracheophyta</taxon>
        <taxon>Spermatophyta</taxon>
        <taxon>Magnoliopsida</taxon>
        <taxon>Ranunculales</taxon>
        <taxon>Papaveraceae</taxon>
        <taxon>Papaveroideae</taxon>
        <taxon>Papaver</taxon>
    </lineage>
</organism>
<gene>
    <name evidence="2" type="ORF">C5167_024422</name>
</gene>
<feature type="compositionally biased region" description="Basic residues" evidence="1">
    <location>
        <begin position="1"/>
        <end position="16"/>
    </location>
</feature>
<feature type="region of interest" description="Disordered" evidence="1">
    <location>
        <begin position="43"/>
        <end position="66"/>
    </location>
</feature>
<dbReference type="EMBL" id="CM010719">
    <property type="protein sequence ID" value="RZC62666.1"/>
    <property type="molecule type" value="Genomic_DNA"/>
</dbReference>
<dbReference type="Gramene" id="RZC62666">
    <property type="protein sequence ID" value="RZC62666"/>
    <property type="gene ID" value="C5167_024422"/>
</dbReference>